<comment type="caution">
    <text evidence="1">The sequence shown here is derived from an EMBL/GenBank/DDBJ whole genome shotgun (WGS) entry which is preliminary data.</text>
</comment>
<name>A0A2G8RPK7_9APHY</name>
<dbReference type="Proteomes" id="UP000230002">
    <property type="component" value="Unassembled WGS sequence"/>
</dbReference>
<organism evidence="1 2">
    <name type="scientific">Ganoderma sinense ZZ0214-1</name>
    <dbReference type="NCBI Taxonomy" id="1077348"/>
    <lineage>
        <taxon>Eukaryota</taxon>
        <taxon>Fungi</taxon>
        <taxon>Dikarya</taxon>
        <taxon>Basidiomycota</taxon>
        <taxon>Agaricomycotina</taxon>
        <taxon>Agaricomycetes</taxon>
        <taxon>Polyporales</taxon>
        <taxon>Polyporaceae</taxon>
        <taxon>Ganoderma</taxon>
    </lineage>
</organism>
<evidence type="ECO:0000313" key="2">
    <source>
        <dbReference type="Proteomes" id="UP000230002"/>
    </source>
</evidence>
<accession>A0A2G8RPK7</accession>
<reference evidence="1 2" key="1">
    <citation type="journal article" date="2015" name="Sci. Rep.">
        <title>Chromosome-level genome map provides insights into diverse defense mechanisms in the medicinal fungus Ganoderma sinense.</title>
        <authorList>
            <person name="Zhu Y."/>
            <person name="Xu J."/>
            <person name="Sun C."/>
            <person name="Zhou S."/>
            <person name="Xu H."/>
            <person name="Nelson D.R."/>
            <person name="Qian J."/>
            <person name="Song J."/>
            <person name="Luo H."/>
            <person name="Xiang L."/>
            <person name="Li Y."/>
            <person name="Xu Z."/>
            <person name="Ji A."/>
            <person name="Wang L."/>
            <person name="Lu S."/>
            <person name="Hayward A."/>
            <person name="Sun W."/>
            <person name="Li X."/>
            <person name="Schwartz D.C."/>
            <person name="Wang Y."/>
            <person name="Chen S."/>
        </authorList>
    </citation>
    <scope>NUCLEOTIDE SEQUENCE [LARGE SCALE GENOMIC DNA]</scope>
    <source>
        <strain evidence="1 2">ZZ0214-1</strain>
    </source>
</reference>
<proteinExistence type="predicted"/>
<dbReference type="AlphaFoldDB" id="A0A2G8RPK7"/>
<dbReference type="EMBL" id="AYKW01000068">
    <property type="protein sequence ID" value="PIL23455.1"/>
    <property type="molecule type" value="Genomic_DNA"/>
</dbReference>
<sequence>MPAITSSRWRTRPRLRAAHLQQPRIRLQRHHDLVRVRREQRDDPAPHRLQVDLLQLDPVESPERHLELLQTQPTLPAPHQRLLCDLAREPELLVRPSHSPLHDEVREVGARQLARAGASRRTCERTEEVVALARHLEVHETGERGEERIHARGVDMRSVRGALEPEREACERVRRGGRERVQELVEQRAAVRYGARHERDALGAVWRVAARGAPRFVCDDLEAVECREHGERVQGGREAGAVAADALEFEQGGGREEEVAEDV</sequence>
<keyword evidence="2" id="KW-1185">Reference proteome</keyword>
<gene>
    <name evidence="1" type="ORF">GSI_14766</name>
</gene>
<protein>
    <submittedName>
        <fullName evidence="1">Uncharacterized protein</fullName>
    </submittedName>
</protein>
<evidence type="ECO:0000313" key="1">
    <source>
        <dbReference type="EMBL" id="PIL23455.1"/>
    </source>
</evidence>